<keyword evidence="1" id="KW-0472">Membrane</keyword>
<feature type="transmembrane region" description="Helical" evidence="1">
    <location>
        <begin position="49"/>
        <end position="71"/>
    </location>
</feature>
<comment type="caution">
    <text evidence="3">The sequence shown here is derived from an EMBL/GenBank/DDBJ whole genome shotgun (WGS) entry which is preliminary data.</text>
</comment>
<dbReference type="PANTHER" id="PTHR14969:SF13">
    <property type="entry name" value="AT30094P"/>
    <property type="match status" value="1"/>
</dbReference>
<evidence type="ECO:0000313" key="3">
    <source>
        <dbReference type="EMBL" id="RDY72282.1"/>
    </source>
</evidence>
<keyword evidence="1" id="KW-0812">Transmembrane</keyword>
<dbReference type="EMBL" id="QTLC01000018">
    <property type="protein sequence ID" value="RDY72282.1"/>
    <property type="molecule type" value="Genomic_DNA"/>
</dbReference>
<dbReference type="AlphaFoldDB" id="A0A3D8VSB1"/>
<dbReference type="InterPro" id="IPR036938">
    <property type="entry name" value="PAP2/HPO_sf"/>
</dbReference>
<proteinExistence type="predicted"/>
<feature type="transmembrane region" description="Helical" evidence="1">
    <location>
        <begin position="143"/>
        <end position="161"/>
    </location>
</feature>
<keyword evidence="1" id="KW-1133">Transmembrane helix</keyword>
<evidence type="ECO:0000256" key="1">
    <source>
        <dbReference type="SAM" id="Phobius"/>
    </source>
</evidence>
<organism evidence="3 4">
    <name type="scientific">Halobacillus trueperi</name>
    <dbReference type="NCBI Taxonomy" id="156205"/>
    <lineage>
        <taxon>Bacteria</taxon>
        <taxon>Bacillati</taxon>
        <taxon>Bacillota</taxon>
        <taxon>Bacilli</taxon>
        <taxon>Bacillales</taxon>
        <taxon>Bacillaceae</taxon>
        <taxon>Halobacillus</taxon>
    </lineage>
</organism>
<dbReference type="Proteomes" id="UP000257032">
    <property type="component" value="Unassembled WGS sequence"/>
</dbReference>
<feature type="domain" description="Phosphatidic acid phosphatase type 2/haloperoxidase" evidence="2">
    <location>
        <begin position="49"/>
        <end position="158"/>
    </location>
</feature>
<protein>
    <submittedName>
        <fullName evidence="3">Phosphatase PAP2 family protein</fullName>
    </submittedName>
</protein>
<reference evidence="3 4" key="1">
    <citation type="submission" date="2018-08" db="EMBL/GenBank/DDBJ databases">
        <title>Genome sequence of strict halophilic Halobacillus trueperi SS1 isolated from Lunsu, a salty water body of North West Himalayas.</title>
        <authorList>
            <person name="Gupta S."/>
            <person name="Sharma P."/>
            <person name="Dev K."/>
            <person name="Baumler D."/>
            <person name="Sourirajan A."/>
        </authorList>
    </citation>
    <scope>NUCLEOTIDE SEQUENCE [LARGE SCALE GENOMIC DNA]</scope>
    <source>
        <strain evidence="3 4">SS1</strain>
    </source>
</reference>
<gene>
    <name evidence="3" type="ORF">DXT76_02690</name>
</gene>
<evidence type="ECO:0000259" key="2">
    <source>
        <dbReference type="SMART" id="SM00014"/>
    </source>
</evidence>
<name>A0A3D8VSB1_9BACI</name>
<dbReference type="Pfam" id="PF01569">
    <property type="entry name" value="PAP2"/>
    <property type="match status" value="1"/>
</dbReference>
<dbReference type="SMART" id="SM00014">
    <property type="entry name" value="acidPPc"/>
    <property type="match status" value="1"/>
</dbReference>
<evidence type="ECO:0000313" key="4">
    <source>
        <dbReference type="Proteomes" id="UP000257032"/>
    </source>
</evidence>
<dbReference type="Gene3D" id="1.20.144.10">
    <property type="entry name" value="Phosphatidic acid phosphatase type 2/haloperoxidase"/>
    <property type="match status" value="1"/>
</dbReference>
<sequence>MDKAFISWIYNFSEAEWVDALMIFFSSWGYKAIIALFFLLALFKTTRKLGFTAIAASVMGLVISRTIRWIAPRERPFVALEEVTPLIEKEASASFPSEQALFVGIFIALLWIIGSRLKWAGIFLGFVILVSRVYLGHHYFSDVLIGAVLGGFLFVTVYKLFSSQQSFPEEKEKSLTS</sequence>
<accession>A0A3D8VSB1</accession>
<dbReference type="RefSeq" id="WP_115893380.1">
    <property type="nucleotide sequence ID" value="NZ_QTLC01000018.1"/>
</dbReference>
<dbReference type="PANTHER" id="PTHR14969">
    <property type="entry name" value="SPHINGOSINE-1-PHOSPHATE PHOSPHOHYDROLASE"/>
    <property type="match status" value="1"/>
</dbReference>
<dbReference type="InterPro" id="IPR000326">
    <property type="entry name" value="PAP2/HPO"/>
</dbReference>
<dbReference type="SUPFAM" id="SSF48317">
    <property type="entry name" value="Acid phosphatase/Vanadium-dependent haloperoxidase"/>
    <property type="match status" value="1"/>
</dbReference>
<feature type="transmembrane region" description="Helical" evidence="1">
    <location>
        <begin position="20"/>
        <end position="42"/>
    </location>
</feature>